<feature type="signal peptide" evidence="1">
    <location>
        <begin position="1"/>
        <end position="19"/>
    </location>
</feature>
<reference evidence="2 3" key="1">
    <citation type="submission" date="2018-04" db="EMBL/GenBank/DDBJ databases">
        <title>Genomic Encyclopedia of Archaeal and Bacterial Type Strains, Phase II (KMG-II): from individual species to whole genera.</title>
        <authorList>
            <person name="Goeker M."/>
        </authorList>
    </citation>
    <scope>NUCLEOTIDE SEQUENCE [LARGE SCALE GENOMIC DNA]</scope>
    <source>
        <strain evidence="2 3">DSM 5822</strain>
    </source>
</reference>
<feature type="chain" id="PRO_5030767511" description="Lipoprotein" evidence="1">
    <location>
        <begin position="20"/>
        <end position="66"/>
    </location>
</feature>
<dbReference type="RefSeq" id="WP_107867033.1">
    <property type="nucleotide sequence ID" value="NZ_QAON01000032.1"/>
</dbReference>
<dbReference type="OrthoDB" id="5801940at2"/>
<evidence type="ECO:0000256" key="1">
    <source>
        <dbReference type="SAM" id="SignalP"/>
    </source>
</evidence>
<comment type="caution">
    <text evidence="2">The sequence shown here is derived from an EMBL/GenBank/DDBJ whole genome shotgun (WGS) entry which is preliminary data.</text>
</comment>
<evidence type="ECO:0000313" key="2">
    <source>
        <dbReference type="EMBL" id="PTQ86738.1"/>
    </source>
</evidence>
<dbReference type="AlphaFoldDB" id="A0A2T5ISD6"/>
<keyword evidence="1" id="KW-0732">Signal</keyword>
<sequence>MKIYLLLAMSLLTACSQQAWYQSTQEHARLQCQKAVDINEQQRCLQALPDYQPYQQQRKELALPQP</sequence>
<dbReference type="Proteomes" id="UP000244223">
    <property type="component" value="Unassembled WGS sequence"/>
</dbReference>
<organism evidence="2 3">
    <name type="scientific">Agitococcus lubricus</name>
    <dbReference type="NCBI Taxonomy" id="1077255"/>
    <lineage>
        <taxon>Bacteria</taxon>
        <taxon>Pseudomonadati</taxon>
        <taxon>Pseudomonadota</taxon>
        <taxon>Gammaproteobacteria</taxon>
        <taxon>Moraxellales</taxon>
        <taxon>Moraxellaceae</taxon>
        <taxon>Agitococcus</taxon>
    </lineage>
</organism>
<evidence type="ECO:0000313" key="3">
    <source>
        <dbReference type="Proteomes" id="UP000244223"/>
    </source>
</evidence>
<gene>
    <name evidence="2" type="ORF">C8N29_1325</name>
</gene>
<dbReference type="EMBL" id="QAON01000032">
    <property type="protein sequence ID" value="PTQ86738.1"/>
    <property type="molecule type" value="Genomic_DNA"/>
</dbReference>
<keyword evidence="3" id="KW-1185">Reference proteome</keyword>
<dbReference type="PROSITE" id="PS51257">
    <property type="entry name" value="PROKAR_LIPOPROTEIN"/>
    <property type="match status" value="1"/>
</dbReference>
<protein>
    <recommendedName>
        <fullName evidence="4">Lipoprotein</fullName>
    </recommendedName>
</protein>
<evidence type="ECO:0008006" key="4">
    <source>
        <dbReference type="Google" id="ProtNLM"/>
    </source>
</evidence>
<name>A0A2T5ISD6_9GAMM</name>
<proteinExistence type="predicted"/>
<accession>A0A2T5ISD6</accession>